<dbReference type="GO" id="GO:0030036">
    <property type="term" value="P:actin cytoskeleton organization"/>
    <property type="evidence" value="ECO:0007669"/>
    <property type="project" value="TreeGrafter"/>
</dbReference>
<dbReference type="SUPFAM" id="SSF56112">
    <property type="entry name" value="Protein kinase-like (PK-like)"/>
    <property type="match status" value="1"/>
</dbReference>
<dbReference type="PROSITE" id="PS00108">
    <property type="entry name" value="PROTEIN_KINASE_ST"/>
    <property type="match status" value="1"/>
</dbReference>
<evidence type="ECO:0000256" key="9">
    <source>
        <dbReference type="SAM" id="Coils"/>
    </source>
</evidence>
<evidence type="ECO:0000313" key="15">
    <source>
        <dbReference type="EMBL" id="KRY38368.1"/>
    </source>
</evidence>
<dbReference type="FunFam" id="1.20.900.10:FF:000003">
    <property type="entry name" value="Rho guanine nucleotide exchange factor 10 like"/>
    <property type="match status" value="1"/>
</dbReference>
<dbReference type="Gene3D" id="2.30.29.30">
    <property type="entry name" value="Pleckstrin-homology domain (PH domain)/Phosphotyrosine-binding domain (PTB)"/>
    <property type="match status" value="1"/>
</dbReference>
<feature type="region of interest" description="Disordered" evidence="10">
    <location>
        <begin position="705"/>
        <end position="729"/>
    </location>
</feature>
<dbReference type="GO" id="GO:0004674">
    <property type="term" value="F:protein serine/threonine kinase activity"/>
    <property type="evidence" value="ECO:0007669"/>
    <property type="project" value="UniProtKB-KW"/>
</dbReference>
<keyword evidence="1" id="KW-0723">Serine/threonine-protein kinase</keyword>
<gene>
    <name evidence="15" type="ORF">T01_3713</name>
</gene>
<dbReference type="InterPro" id="IPR001331">
    <property type="entry name" value="GDS_CDC24_CS"/>
</dbReference>
<dbReference type="Gene3D" id="1.20.900.10">
    <property type="entry name" value="Dbl homology (DH) domain"/>
    <property type="match status" value="1"/>
</dbReference>
<dbReference type="InterPro" id="IPR017441">
    <property type="entry name" value="Protein_kinase_ATP_BS"/>
</dbReference>
<evidence type="ECO:0000256" key="10">
    <source>
        <dbReference type="SAM" id="MobiDB-lite"/>
    </source>
</evidence>
<dbReference type="SUPFAM" id="SSF50978">
    <property type="entry name" value="WD40 repeat-like"/>
    <property type="match status" value="1"/>
</dbReference>
<evidence type="ECO:0000256" key="2">
    <source>
        <dbReference type="ARBA" id="ARBA00022553"/>
    </source>
</evidence>
<dbReference type="SUPFAM" id="SSF52833">
    <property type="entry name" value="Thioredoxin-like"/>
    <property type="match status" value="1"/>
</dbReference>
<dbReference type="InterPro" id="IPR011009">
    <property type="entry name" value="Kinase-like_dom_sf"/>
</dbReference>
<dbReference type="SUPFAM" id="SSF50729">
    <property type="entry name" value="PH domain-like"/>
    <property type="match status" value="1"/>
</dbReference>
<dbReference type="FunFam" id="1.10.510.10:FF:000624">
    <property type="entry name" value="Mitogen-activated protein kinase"/>
    <property type="match status" value="1"/>
</dbReference>
<comment type="caution">
    <text evidence="15">The sequence shown here is derived from an EMBL/GenBank/DDBJ whole genome shotgun (WGS) entry which is preliminary data.</text>
</comment>
<dbReference type="PROSITE" id="PS51352">
    <property type="entry name" value="THIOREDOXIN_2"/>
    <property type="match status" value="1"/>
</dbReference>
<dbReference type="Proteomes" id="UP000054776">
    <property type="component" value="Unassembled WGS sequence"/>
</dbReference>
<keyword evidence="7 8" id="KW-0067">ATP-binding</keyword>
<dbReference type="PANTHER" id="PTHR12877">
    <property type="entry name" value="RHO GUANINE NUCLEOTIDE EXCHANGE FACTOR"/>
    <property type="match status" value="1"/>
</dbReference>
<dbReference type="OrthoDB" id="4066896at2759"/>
<feature type="binding site" evidence="8">
    <location>
        <position position="1219"/>
    </location>
    <ligand>
        <name>ATP</name>
        <dbReference type="ChEBI" id="CHEBI:30616"/>
    </ligand>
</feature>
<keyword evidence="11" id="KW-0812">Transmembrane</keyword>
<evidence type="ECO:0000259" key="13">
    <source>
        <dbReference type="PROSITE" id="PS50011"/>
    </source>
</evidence>
<name>A0A0V1BMY3_TRISP</name>
<dbReference type="InterPro" id="IPR000219">
    <property type="entry name" value="DH_dom"/>
</dbReference>
<dbReference type="Pfam" id="PF19057">
    <property type="entry name" value="PH_19"/>
    <property type="match status" value="1"/>
</dbReference>
<evidence type="ECO:0000256" key="11">
    <source>
        <dbReference type="SAM" id="Phobius"/>
    </source>
</evidence>
<evidence type="ECO:0000259" key="12">
    <source>
        <dbReference type="PROSITE" id="PS50010"/>
    </source>
</evidence>
<dbReference type="CDD" id="cd00160">
    <property type="entry name" value="RhoGEF"/>
    <property type="match status" value="1"/>
</dbReference>
<organism evidence="15 16">
    <name type="scientific">Trichinella spiralis</name>
    <name type="common">Trichina worm</name>
    <dbReference type="NCBI Taxonomy" id="6334"/>
    <lineage>
        <taxon>Eukaryota</taxon>
        <taxon>Metazoa</taxon>
        <taxon>Ecdysozoa</taxon>
        <taxon>Nematoda</taxon>
        <taxon>Enoplea</taxon>
        <taxon>Dorylaimia</taxon>
        <taxon>Trichinellida</taxon>
        <taxon>Trichinellidae</taxon>
        <taxon>Trichinella</taxon>
    </lineage>
</organism>
<reference evidence="15 16" key="1">
    <citation type="submission" date="2015-01" db="EMBL/GenBank/DDBJ databases">
        <title>Evolution of Trichinella species and genotypes.</title>
        <authorList>
            <person name="Korhonen P.K."/>
            <person name="Edoardo P."/>
            <person name="Giuseppe L.R."/>
            <person name="Gasser R.B."/>
        </authorList>
    </citation>
    <scope>NUCLEOTIDE SEQUENCE [LARGE SCALE GENOMIC DNA]</scope>
    <source>
        <strain evidence="15">ISS3</strain>
    </source>
</reference>
<feature type="coiled-coil region" evidence="9">
    <location>
        <begin position="353"/>
        <end position="397"/>
    </location>
</feature>
<evidence type="ECO:0000256" key="5">
    <source>
        <dbReference type="ARBA" id="ARBA00022741"/>
    </source>
</evidence>
<dbReference type="InterPro" id="IPR039919">
    <property type="entry name" value="ARHGEF10/ARHGEF17"/>
</dbReference>
<keyword evidence="4" id="KW-0808">Transferase</keyword>
<dbReference type="STRING" id="6334.A0A0V1BMY3"/>
<dbReference type="FunCoup" id="A0A0V1BMY3">
    <property type="interactions" value="590"/>
</dbReference>
<dbReference type="InterPro" id="IPR036249">
    <property type="entry name" value="Thioredoxin-like_sf"/>
</dbReference>
<evidence type="ECO:0000259" key="14">
    <source>
        <dbReference type="PROSITE" id="PS51352"/>
    </source>
</evidence>
<dbReference type="GO" id="GO:0051496">
    <property type="term" value="P:positive regulation of stress fiber assembly"/>
    <property type="evidence" value="ECO:0007669"/>
    <property type="project" value="UniProtKB-ARBA"/>
</dbReference>
<keyword evidence="6" id="KW-0418">Kinase</keyword>
<dbReference type="Gene3D" id="1.10.510.10">
    <property type="entry name" value="Transferase(Phosphotransferase) domain 1"/>
    <property type="match status" value="1"/>
</dbReference>
<dbReference type="Pfam" id="PF00085">
    <property type="entry name" value="Thioredoxin"/>
    <property type="match status" value="1"/>
</dbReference>
<dbReference type="PROSITE" id="PS50011">
    <property type="entry name" value="PROTEIN_KINASE_DOM"/>
    <property type="match status" value="1"/>
</dbReference>
<dbReference type="Gene3D" id="2.130.10.10">
    <property type="entry name" value="YVTN repeat-like/Quinoprotein amine dehydrogenase"/>
    <property type="match status" value="1"/>
</dbReference>
<dbReference type="InterPro" id="IPR000719">
    <property type="entry name" value="Prot_kinase_dom"/>
</dbReference>
<accession>A0A0V1BMY3</accession>
<dbReference type="Pfam" id="PF19056">
    <property type="entry name" value="WD40_2"/>
    <property type="match status" value="1"/>
</dbReference>
<dbReference type="InParanoid" id="A0A0V1BMY3"/>
<dbReference type="GO" id="GO:0005737">
    <property type="term" value="C:cytoplasm"/>
    <property type="evidence" value="ECO:0007669"/>
    <property type="project" value="UniProtKB-ARBA"/>
</dbReference>
<dbReference type="InterPro" id="IPR013766">
    <property type="entry name" value="Thioredoxin_domain"/>
</dbReference>
<feature type="transmembrane region" description="Helical" evidence="11">
    <location>
        <begin position="741"/>
        <end position="760"/>
    </location>
</feature>
<dbReference type="Pfam" id="PF00621">
    <property type="entry name" value="RhoGEF"/>
    <property type="match status" value="1"/>
</dbReference>
<dbReference type="PRINTS" id="PR00421">
    <property type="entry name" value="THIOREDOXIN"/>
</dbReference>
<keyword evidence="11" id="KW-1133">Transmembrane helix</keyword>
<sequence>MVEQKRQCHRTVQLRCMNVFAMRLSGRFASAARNLVQKRVYATWASSARMLTLNNNFAKASIVSKSQPPPMRLFCSENNGGSCSFKVQDYEDFKDRVIGAEKPVVVQFYADWCGPCQLLSPRLETAVCGQQGKLTLAKVDVDDCADLALEYGVASIPTVMAFRRGSVVDQFSGVIEDELIDTRTHIVKELLETETSYVENLKLLVHKYLRPLKRPELCSLVELGTLNEIFFQVPEMLGHHELFLAALKSRLDFWDCKQKIGDVVLNNFTKQSVIDTYTAFINNWKNARVAIRKACIAKPAFAKYLERCSREHQNKLNLDALLIMPVQRIPRYELLIKELVKHTSVEHPDHALLLRAGKEIHELASKIDQIQQETGFSDQMQQKLREIEAIVEGLDDLVSPERTFYRCDQVYVETPSGKKDRCLFLFSDLLLITTVTSKSGSNLSKSSQQTSPGLSRNFFEKHKFRLLLKLSLQDLSIVDNKKLLIMKVREDIANLQEDLRVVGKLAELTLLLKIDHKGISKEIENLSDFIKVTLGTKHEELAKDPNLASLNLMVTTEFGNEPLLMTFRNTEKRLTWERNFEDAKYAFALSQSQRQPPAFVKFIAANRTRAGLHFTCASPAWPRNSVGTSDVWMCSSDQCSGQLCVLSASTDFEVININSLCNSRISCICCIPGNGGPRNAIVVGAKSRKLPSRGILTNNNHLTMPTNIDLDSDTTDNESSTEESRISEVDRVDDKLSRSTFARVYVLLFLNMILIGPFYLHADYMLSTVSQKIPHLDAENCEFLFTTWIGTENGIIQIYDRNESMRTGKCKSEMQLQSSIRCMLYHENKIFVALGDGSVGLYDCDDENQKSMKFLELEEKFAPISAMVIAVNKLWCGSRNHILVINLSTFKIECLFAVNNDRESTIECLASSALAVWLSMYNSAVVKLYHAHKRECLIEINVAPTVTKTLAGCDDIIRQHKLACLRVTSLLCCKEMLWVGTSAGVLCYLPIPQVTHQTLKITTIPGISGTNIGHMGPCRFLVSLEVPEYIMDEFVAGKRAKRNDLSRRRMSLNVASLQQKNVYVISGGEGLEDFQDSPNDENDDTFVYCNVFWFLLLDGFKGCRLRRRIIKEGKRCVDSRSKTSQRAFQNDGYFWLSVGLAIVICWCFSLIDASCLIFSFACYTSIRATMGKNGVVTSPWTSGGDGSRYSELGTIGSGAYGMVIKVKNVDTGEMVAVKKIVVPITSDGVPQSVIREVGLLKRIGEFPPHKNIVQYALICLSSEIDSTQMFDVMHGLLSPSELFINVAFEYCLCDLNTFLHSEKGKNLNMDDIRTYCLDILKGIQFLQQMSIIHRDIKPQNILLGKDGHLKLTDFGLARIYAHANLSPLVVTLWYRAPEILLVTTYTTAADIWSFACILAEMLKKTPLFPGDSEIDQLKKIFKVIGLPAFSEWPADAILPRNNFIRLGNTPLSTLFRDFEPDVIDLLKSVLTFNPDDRLNLWFRVSRDQWLFPYSSEFR</sequence>
<dbReference type="InterPro" id="IPR035899">
    <property type="entry name" value="DBL_dom_sf"/>
</dbReference>
<dbReference type="PROSITE" id="PS00107">
    <property type="entry name" value="PROTEIN_KINASE_ATP"/>
    <property type="match status" value="1"/>
</dbReference>
<evidence type="ECO:0000313" key="16">
    <source>
        <dbReference type="Proteomes" id="UP000054776"/>
    </source>
</evidence>
<dbReference type="Gene3D" id="3.40.30.10">
    <property type="entry name" value="Glutaredoxin"/>
    <property type="match status" value="1"/>
</dbReference>
<feature type="domain" description="Protein kinase" evidence="13">
    <location>
        <begin position="1189"/>
        <end position="1490"/>
    </location>
</feature>
<feature type="compositionally biased region" description="Acidic residues" evidence="10">
    <location>
        <begin position="710"/>
        <end position="721"/>
    </location>
</feature>
<evidence type="ECO:0000256" key="1">
    <source>
        <dbReference type="ARBA" id="ARBA00022527"/>
    </source>
</evidence>
<dbReference type="GO" id="GO:0005524">
    <property type="term" value="F:ATP binding"/>
    <property type="evidence" value="ECO:0007669"/>
    <property type="project" value="UniProtKB-UniRule"/>
</dbReference>
<keyword evidence="3" id="KW-0344">Guanine-nucleotide releasing factor</keyword>
<evidence type="ECO:0000256" key="6">
    <source>
        <dbReference type="ARBA" id="ARBA00022777"/>
    </source>
</evidence>
<dbReference type="GO" id="GO:0035556">
    <property type="term" value="P:intracellular signal transduction"/>
    <property type="evidence" value="ECO:0007669"/>
    <property type="project" value="InterPro"/>
</dbReference>
<keyword evidence="11" id="KW-0472">Membrane</keyword>
<dbReference type="PANTHER" id="PTHR12877:SF15">
    <property type="entry name" value="RHO GUANINE NUCLEOTIDE EXCHANGE FACTOR 17"/>
    <property type="match status" value="1"/>
</dbReference>
<dbReference type="SUPFAM" id="SSF48065">
    <property type="entry name" value="DBL homology domain (DH-domain)"/>
    <property type="match status" value="1"/>
</dbReference>
<feature type="domain" description="DH" evidence="12">
    <location>
        <begin position="182"/>
        <end position="370"/>
    </location>
</feature>
<evidence type="ECO:0000256" key="3">
    <source>
        <dbReference type="ARBA" id="ARBA00022658"/>
    </source>
</evidence>
<keyword evidence="5 8" id="KW-0547">Nucleotide-binding</keyword>
<dbReference type="InterPro" id="IPR036322">
    <property type="entry name" value="WD40_repeat_dom_sf"/>
</dbReference>
<dbReference type="PROSITE" id="PS00194">
    <property type="entry name" value="THIOREDOXIN_1"/>
    <property type="match status" value="1"/>
</dbReference>
<keyword evidence="9" id="KW-0175">Coiled coil</keyword>
<evidence type="ECO:0000256" key="4">
    <source>
        <dbReference type="ARBA" id="ARBA00022679"/>
    </source>
</evidence>
<dbReference type="EMBL" id="JYDH01000026">
    <property type="protein sequence ID" value="KRY38368.1"/>
    <property type="molecule type" value="Genomic_DNA"/>
</dbReference>
<dbReference type="PROSITE" id="PS50010">
    <property type="entry name" value="DH_2"/>
    <property type="match status" value="1"/>
</dbReference>
<dbReference type="SMART" id="SM00325">
    <property type="entry name" value="RhoGEF"/>
    <property type="match status" value="1"/>
</dbReference>
<feature type="transmembrane region" description="Helical" evidence="11">
    <location>
        <begin position="1133"/>
        <end position="1163"/>
    </location>
</feature>
<dbReference type="InterPro" id="IPR015943">
    <property type="entry name" value="WD40/YVTN_repeat-like_dom_sf"/>
</dbReference>
<protein>
    <submittedName>
        <fullName evidence="15">Uncharacterized protein</fullName>
    </submittedName>
</protein>
<dbReference type="Gene3D" id="3.30.200.20">
    <property type="entry name" value="Phosphorylase Kinase, domain 1"/>
    <property type="match status" value="1"/>
</dbReference>
<dbReference type="InterPro" id="IPR017937">
    <property type="entry name" value="Thioredoxin_CS"/>
</dbReference>
<dbReference type="Pfam" id="PF00069">
    <property type="entry name" value="Pkinase"/>
    <property type="match status" value="1"/>
</dbReference>
<dbReference type="GO" id="GO:0005085">
    <property type="term" value="F:guanyl-nucleotide exchange factor activity"/>
    <property type="evidence" value="ECO:0007669"/>
    <property type="project" value="UniProtKB-KW"/>
</dbReference>
<dbReference type="SMART" id="SM00220">
    <property type="entry name" value="S_TKc"/>
    <property type="match status" value="1"/>
</dbReference>
<dbReference type="PROSITE" id="PS00741">
    <property type="entry name" value="DH_1"/>
    <property type="match status" value="1"/>
</dbReference>
<dbReference type="CDD" id="cd02947">
    <property type="entry name" value="TRX_family"/>
    <property type="match status" value="1"/>
</dbReference>
<feature type="domain" description="Thioredoxin" evidence="14">
    <location>
        <begin position="62"/>
        <end position="192"/>
    </location>
</feature>
<dbReference type="InterPro" id="IPR008271">
    <property type="entry name" value="Ser/Thr_kinase_AS"/>
</dbReference>
<keyword evidence="2" id="KW-0597">Phosphoprotein</keyword>
<keyword evidence="16" id="KW-1185">Reference proteome</keyword>
<evidence type="ECO:0000256" key="7">
    <source>
        <dbReference type="ARBA" id="ARBA00022840"/>
    </source>
</evidence>
<evidence type="ECO:0000256" key="8">
    <source>
        <dbReference type="PROSITE-ProRule" id="PRU10141"/>
    </source>
</evidence>
<proteinExistence type="predicted"/>
<dbReference type="InterPro" id="IPR011993">
    <property type="entry name" value="PH-like_dom_sf"/>
</dbReference>